<evidence type="ECO:0000256" key="2">
    <source>
        <dbReference type="ARBA" id="ARBA00023015"/>
    </source>
</evidence>
<gene>
    <name evidence="8" type="ORF">SSX86_025434</name>
</gene>
<dbReference type="Gene3D" id="2.170.150.80">
    <property type="entry name" value="NAC domain"/>
    <property type="match status" value="1"/>
</dbReference>
<dbReference type="PROSITE" id="PS51005">
    <property type="entry name" value="NAC"/>
    <property type="match status" value="1"/>
</dbReference>
<dbReference type="GO" id="GO:0003677">
    <property type="term" value="F:DNA binding"/>
    <property type="evidence" value="ECO:0007669"/>
    <property type="project" value="UniProtKB-KW"/>
</dbReference>
<dbReference type="Proteomes" id="UP001408789">
    <property type="component" value="Unassembled WGS sequence"/>
</dbReference>
<feature type="domain" description="NAC" evidence="7">
    <location>
        <begin position="58"/>
        <end position="187"/>
    </location>
</feature>
<keyword evidence="9" id="KW-1185">Reference proteome</keyword>
<comment type="caution">
    <text evidence="8">The sequence shown here is derived from an EMBL/GenBank/DDBJ whole genome shotgun (WGS) entry which is preliminary data.</text>
</comment>
<keyword evidence="4" id="KW-0804">Transcription</keyword>
<feature type="region of interest" description="Disordered" evidence="6">
    <location>
        <begin position="1"/>
        <end position="36"/>
    </location>
</feature>
<dbReference type="AlphaFoldDB" id="A0AAP0CD13"/>
<dbReference type="InterPro" id="IPR003441">
    <property type="entry name" value="NAC-dom"/>
</dbReference>
<protein>
    <recommendedName>
        <fullName evidence="7">NAC domain-containing protein</fullName>
    </recommendedName>
</protein>
<dbReference type="GO" id="GO:0006355">
    <property type="term" value="P:regulation of DNA-templated transcription"/>
    <property type="evidence" value="ECO:0007669"/>
    <property type="project" value="InterPro"/>
</dbReference>
<accession>A0AAP0CD13</accession>
<evidence type="ECO:0000256" key="3">
    <source>
        <dbReference type="ARBA" id="ARBA00023125"/>
    </source>
</evidence>
<comment type="subcellular location">
    <subcellularLocation>
        <location evidence="1">Nucleus</location>
    </subcellularLocation>
</comment>
<name>A0AAP0CD13_9ASTR</name>
<organism evidence="8 9">
    <name type="scientific">Deinandra increscens subsp. villosa</name>
    <dbReference type="NCBI Taxonomy" id="3103831"/>
    <lineage>
        <taxon>Eukaryota</taxon>
        <taxon>Viridiplantae</taxon>
        <taxon>Streptophyta</taxon>
        <taxon>Embryophyta</taxon>
        <taxon>Tracheophyta</taxon>
        <taxon>Spermatophyta</taxon>
        <taxon>Magnoliopsida</taxon>
        <taxon>eudicotyledons</taxon>
        <taxon>Gunneridae</taxon>
        <taxon>Pentapetalae</taxon>
        <taxon>asterids</taxon>
        <taxon>campanulids</taxon>
        <taxon>Asterales</taxon>
        <taxon>Asteraceae</taxon>
        <taxon>Asteroideae</taxon>
        <taxon>Heliantheae alliance</taxon>
        <taxon>Madieae</taxon>
        <taxon>Madiinae</taxon>
        <taxon>Deinandra</taxon>
    </lineage>
</organism>
<dbReference type="SUPFAM" id="SSF101941">
    <property type="entry name" value="NAC domain"/>
    <property type="match status" value="1"/>
</dbReference>
<evidence type="ECO:0000256" key="5">
    <source>
        <dbReference type="ARBA" id="ARBA00023242"/>
    </source>
</evidence>
<evidence type="ECO:0000256" key="4">
    <source>
        <dbReference type="ARBA" id="ARBA00023163"/>
    </source>
</evidence>
<sequence length="391" mass="43281">MQQSLERGKHVDSERTPESKEQTAESVRRPPPRNHHLIKSTLYTSTQVHFAMCPPESVPCAVELGEYSTDEAVFKCLRRLKGGCALPLNVLSDVDPYQFTPSNLRADMWYFWSGLKTDNANGFWRSMGEASEMYSNSLFIGLRNTLQFYEGQASDGQKTNLMMQEYTTTDKYCDKPDPRALYRVFLMDASSSGSGRLSESKLMVKSLDNMAGQSAIADQSQDQPLAVANQSPDLLLGDYVSRGDYLELDDLAIPLSRTTSADSSCMTRSVTSEDFFDSDALLCELGDANVDHGSRIKLNLSASAKLKEVIVPPATLGSFDKESKPCTGQTSKKNPTSESEPGHLCNGNTSNDVDESSSSSGSEGSSKEERKDRVNRTKKRKMMKYLCFLAF</sequence>
<feature type="compositionally biased region" description="Polar residues" evidence="6">
    <location>
        <begin position="326"/>
        <end position="339"/>
    </location>
</feature>
<keyword evidence="5" id="KW-0539">Nucleus</keyword>
<evidence type="ECO:0000259" key="7">
    <source>
        <dbReference type="PROSITE" id="PS51005"/>
    </source>
</evidence>
<evidence type="ECO:0000313" key="8">
    <source>
        <dbReference type="EMBL" id="KAK9054356.1"/>
    </source>
</evidence>
<keyword evidence="3" id="KW-0238">DNA-binding</keyword>
<evidence type="ECO:0000256" key="6">
    <source>
        <dbReference type="SAM" id="MobiDB-lite"/>
    </source>
</evidence>
<feature type="compositionally biased region" description="Basic and acidic residues" evidence="6">
    <location>
        <begin position="1"/>
        <end position="28"/>
    </location>
</feature>
<evidence type="ECO:0000256" key="1">
    <source>
        <dbReference type="ARBA" id="ARBA00004123"/>
    </source>
</evidence>
<feature type="region of interest" description="Disordered" evidence="6">
    <location>
        <begin position="318"/>
        <end position="377"/>
    </location>
</feature>
<dbReference type="InterPro" id="IPR036093">
    <property type="entry name" value="NAC_dom_sf"/>
</dbReference>
<dbReference type="EMBL" id="JBCNJP010000025">
    <property type="protein sequence ID" value="KAK9054356.1"/>
    <property type="molecule type" value="Genomic_DNA"/>
</dbReference>
<feature type="compositionally biased region" description="Basic and acidic residues" evidence="6">
    <location>
        <begin position="365"/>
        <end position="375"/>
    </location>
</feature>
<dbReference type="PANTHER" id="PTHR31989">
    <property type="entry name" value="NAC DOMAIN-CONTAINING PROTEIN 82-RELATED"/>
    <property type="match status" value="1"/>
</dbReference>
<evidence type="ECO:0000313" key="9">
    <source>
        <dbReference type="Proteomes" id="UP001408789"/>
    </source>
</evidence>
<proteinExistence type="predicted"/>
<reference evidence="8 9" key="1">
    <citation type="submission" date="2024-04" db="EMBL/GenBank/DDBJ databases">
        <title>The reference genome of an endangered Asteraceae, Deinandra increscens subsp. villosa, native to the Central Coast of California.</title>
        <authorList>
            <person name="Guilliams M."/>
            <person name="Hasenstab-Lehman K."/>
            <person name="Meyer R."/>
            <person name="Mcevoy S."/>
        </authorList>
    </citation>
    <scope>NUCLEOTIDE SEQUENCE [LARGE SCALE GENOMIC DNA]</scope>
    <source>
        <tissue evidence="8">Leaf</tissue>
    </source>
</reference>
<keyword evidence="2" id="KW-0805">Transcription regulation</keyword>
<dbReference type="Pfam" id="PF02365">
    <property type="entry name" value="NAM"/>
    <property type="match status" value="1"/>
</dbReference>
<dbReference type="GO" id="GO:0005634">
    <property type="term" value="C:nucleus"/>
    <property type="evidence" value="ECO:0007669"/>
    <property type="project" value="UniProtKB-SubCell"/>
</dbReference>